<dbReference type="GO" id="GO:0044780">
    <property type="term" value="P:bacterial-type flagellum assembly"/>
    <property type="evidence" value="ECO:0007669"/>
    <property type="project" value="InterPro"/>
</dbReference>
<dbReference type="RefSeq" id="WP_064010159.1">
    <property type="nucleotide sequence ID" value="NZ_LUUG01000107.1"/>
</dbReference>
<dbReference type="AlphaFoldDB" id="A0A177M136"/>
<organism evidence="9 10">
    <name type="scientific">Methylomonas methanica</name>
    <dbReference type="NCBI Taxonomy" id="421"/>
    <lineage>
        <taxon>Bacteria</taxon>
        <taxon>Pseudomonadati</taxon>
        <taxon>Pseudomonadota</taxon>
        <taxon>Gammaproteobacteria</taxon>
        <taxon>Methylococcales</taxon>
        <taxon>Methylococcaceae</taxon>
        <taxon>Methylomonas</taxon>
    </lineage>
</organism>
<protein>
    <recommendedName>
        <fullName evidence="11">Transcriptional regulator</fullName>
    </recommendedName>
</protein>
<dbReference type="GO" id="GO:0003677">
    <property type="term" value="F:DNA binding"/>
    <property type="evidence" value="ECO:0007669"/>
    <property type="project" value="UniProtKB-KW"/>
</dbReference>
<dbReference type="Pfam" id="PF05247">
    <property type="entry name" value="FlhD"/>
    <property type="match status" value="1"/>
</dbReference>
<evidence type="ECO:0000256" key="6">
    <source>
        <dbReference type="ARBA" id="ARBA00023159"/>
    </source>
</evidence>
<dbReference type="EMBL" id="LUUG01000107">
    <property type="protein sequence ID" value="OAH98819.1"/>
    <property type="molecule type" value="Genomic_DNA"/>
</dbReference>
<evidence type="ECO:0000256" key="8">
    <source>
        <dbReference type="ARBA" id="ARBA00025431"/>
    </source>
</evidence>
<proteinExistence type="predicted"/>
<evidence type="ECO:0000256" key="2">
    <source>
        <dbReference type="ARBA" id="ARBA00022795"/>
    </source>
</evidence>
<dbReference type="InterPro" id="IPR023559">
    <property type="entry name" value="Flagellar_FlhD"/>
</dbReference>
<sequence>MDNDLYNLNLDYLLVAKGMIAAGDAYKAQFYLGLPTEAIEVLRNMSIKQLKALAGSDYLKFSPRINPSHWREFIEIQTFATDSPEHRAKELLSILAQDGAS</sequence>
<evidence type="ECO:0000313" key="10">
    <source>
        <dbReference type="Proteomes" id="UP000078090"/>
    </source>
</evidence>
<dbReference type="Gene3D" id="1.10.4000.10">
    <property type="entry name" value="Flagellar transcriptional activator FlhD"/>
    <property type="match status" value="1"/>
</dbReference>
<dbReference type="InterPro" id="IPR036194">
    <property type="entry name" value="FlhD_sf"/>
</dbReference>
<keyword evidence="3" id="KW-0805">Transcription regulation</keyword>
<evidence type="ECO:0000256" key="7">
    <source>
        <dbReference type="ARBA" id="ARBA00023163"/>
    </source>
</evidence>
<comment type="caution">
    <text evidence="9">The sequence shown here is derived from an EMBL/GenBank/DDBJ whole genome shotgun (WGS) entry which is preliminary data.</text>
</comment>
<dbReference type="GO" id="GO:0045893">
    <property type="term" value="P:positive regulation of DNA-templated transcription"/>
    <property type="evidence" value="ECO:0007669"/>
    <property type="project" value="InterPro"/>
</dbReference>
<keyword evidence="7" id="KW-0804">Transcription</keyword>
<evidence type="ECO:0000256" key="1">
    <source>
        <dbReference type="ARBA" id="ARBA00022490"/>
    </source>
</evidence>
<comment type="function">
    <text evidence="8">Functions in complex with FlhC as a master transcriptional regulator that regulates transcription of several flagellar and non-flagellar operons by binding to their promoter region. Activates expression of class 2 flagellar genes, including fliA, which is a flagellum-specific sigma factor that turns on the class 3 genes. Also regulates genes whose products function in a variety of physiological pathways.</text>
</comment>
<keyword evidence="2" id="KW-1005">Bacterial flagellum biogenesis</keyword>
<dbReference type="Proteomes" id="UP000078090">
    <property type="component" value="Unassembled WGS sequence"/>
</dbReference>
<keyword evidence="5" id="KW-1015">Disulfide bond</keyword>
<accession>A0A177M136</accession>
<dbReference type="SUPFAM" id="SSF63592">
    <property type="entry name" value="Flagellar transcriptional activator FlhD"/>
    <property type="match status" value="1"/>
</dbReference>
<gene>
    <name evidence="9" type="ORF">A1332_20070</name>
</gene>
<dbReference type="OrthoDB" id="5571145at2"/>
<evidence type="ECO:0008006" key="11">
    <source>
        <dbReference type="Google" id="ProtNLM"/>
    </source>
</evidence>
<reference evidence="9 10" key="1">
    <citation type="submission" date="2016-03" db="EMBL/GenBank/DDBJ databases">
        <authorList>
            <person name="Ploux O."/>
        </authorList>
    </citation>
    <scope>NUCLEOTIDE SEQUENCE [LARGE SCALE GENOMIC DNA]</scope>
    <source>
        <strain evidence="9 10">R-45363</strain>
    </source>
</reference>
<keyword evidence="6" id="KW-0010">Activator</keyword>
<name>A0A177M136_METMH</name>
<evidence type="ECO:0000313" key="9">
    <source>
        <dbReference type="EMBL" id="OAH98819.1"/>
    </source>
</evidence>
<evidence type="ECO:0000256" key="3">
    <source>
        <dbReference type="ARBA" id="ARBA00023015"/>
    </source>
</evidence>
<evidence type="ECO:0000256" key="5">
    <source>
        <dbReference type="ARBA" id="ARBA00023157"/>
    </source>
</evidence>
<keyword evidence="4" id="KW-0238">DNA-binding</keyword>
<evidence type="ECO:0000256" key="4">
    <source>
        <dbReference type="ARBA" id="ARBA00023125"/>
    </source>
</evidence>
<keyword evidence="1" id="KW-0963">Cytoplasm</keyword>